<comment type="caution">
    <text evidence="2">The sequence shown here is derived from an EMBL/GenBank/DDBJ whole genome shotgun (WGS) entry which is preliminary data.</text>
</comment>
<dbReference type="SUPFAM" id="SSF53448">
    <property type="entry name" value="Nucleotide-diphospho-sugar transferases"/>
    <property type="match status" value="1"/>
</dbReference>
<dbReference type="PANTHER" id="PTHR43777:SF1">
    <property type="entry name" value="MOLYBDENUM COFACTOR CYTIDYLYLTRANSFERASE"/>
    <property type="match status" value="1"/>
</dbReference>
<sequence>MKRIGAVILAAGASRRLGEPKQLVKIGAENLLEHSVRVAREAGFSPVVVVLGASAESIEAECELGDADVLRNDNWCEGMSASVRVGVGALHDLDGCVVMTCDMPGVTALHLRSLAASGEVAGSTYDGRRGVPAYFPASLFKDLMELRGDAGAKDLLRSAQCVALAGGELDVDTIEDLARARKLFG</sequence>
<name>A0A7Y9NPE0_9BACT</name>
<dbReference type="Pfam" id="PF12804">
    <property type="entry name" value="NTP_transf_3"/>
    <property type="match status" value="1"/>
</dbReference>
<dbReference type="Gene3D" id="3.90.550.10">
    <property type="entry name" value="Spore Coat Polysaccharide Biosynthesis Protein SpsA, Chain A"/>
    <property type="match status" value="1"/>
</dbReference>
<dbReference type="Proteomes" id="UP000534186">
    <property type="component" value="Unassembled WGS sequence"/>
</dbReference>
<protein>
    <submittedName>
        <fullName evidence="2">CTP:molybdopterin cytidylyltransferase MocA</fullName>
    </submittedName>
</protein>
<dbReference type="EMBL" id="JACCCV010000002">
    <property type="protein sequence ID" value="NYF53094.1"/>
    <property type="molecule type" value="Genomic_DNA"/>
</dbReference>
<evidence type="ECO:0000313" key="3">
    <source>
        <dbReference type="Proteomes" id="UP000534186"/>
    </source>
</evidence>
<dbReference type="AlphaFoldDB" id="A0A7Y9NPE0"/>
<dbReference type="GO" id="GO:0016779">
    <property type="term" value="F:nucleotidyltransferase activity"/>
    <property type="evidence" value="ECO:0007669"/>
    <property type="project" value="UniProtKB-KW"/>
</dbReference>
<keyword evidence="2" id="KW-0808">Transferase</keyword>
<organism evidence="2 3">
    <name type="scientific">Tunturiibacter lichenicola</name>
    <dbReference type="NCBI Taxonomy" id="2051959"/>
    <lineage>
        <taxon>Bacteria</taxon>
        <taxon>Pseudomonadati</taxon>
        <taxon>Acidobacteriota</taxon>
        <taxon>Terriglobia</taxon>
        <taxon>Terriglobales</taxon>
        <taxon>Acidobacteriaceae</taxon>
        <taxon>Tunturiibacter</taxon>
    </lineage>
</organism>
<dbReference type="CDD" id="cd04182">
    <property type="entry name" value="GT_2_like_f"/>
    <property type="match status" value="1"/>
</dbReference>
<gene>
    <name evidence="2" type="ORF">HDF12_003493</name>
</gene>
<feature type="domain" description="MobA-like NTP transferase" evidence="1">
    <location>
        <begin position="6"/>
        <end position="159"/>
    </location>
</feature>
<dbReference type="InterPro" id="IPR029044">
    <property type="entry name" value="Nucleotide-diphossugar_trans"/>
</dbReference>
<dbReference type="PANTHER" id="PTHR43777">
    <property type="entry name" value="MOLYBDENUM COFACTOR CYTIDYLYLTRANSFERASE"/>
    <property type="match status" value="1"/>
</dbReference>
<evidence type="ECO:0000259" key="1">
    <source>
        <dbReference type="Pfam" id="PF12804"/>
    </source>
</evidence>
<accession>A0A7Y9NPE0</accession>
<evidence type="ECO:0000313" key="2">
    <source>
        <dbReference type="EMBL" id="NYF53094.1"/>
    </source>
</evidence>
<proteinExistence type="predicted"/>
<keyword evidence="2" id="KW-0548">Nucleotidyltransferase</keyword>
<reference evidence="2 3" key="1">
    <citation type="submission" date="2020-07" db="EMBL/GenBank/DDBJ databases">
        <title>Genomic Encyclopedia of Type Strains, Phase IV (KMG-V): Genome sequencing to study the core and pangenomes of soil and plant-associated prokaryotes.</title>
        <authorList>
            <person name="Whitman W."/>
        </authorList>
    </citation>
    <scope>NUCLEOTIDE SEQUENCE [LARGE SCALE GENOMIC DNA]</scope>
    <source>
        <strain evidence="2 3">M8UP30</strain>
    </source>
</reference>
<dbReference type="InterPro" id="IPR025877">
    <property type="entry name" value="MobA-like_NTP_Trfase"/>
</dbReference>